<protein>
    <submittedName>
        <fullName evidence="3">FAD-dependent oxidoreductase</fullName>
        <ecNumber evidence="3">1.-.-.-</ecNumber>
    </submittedName>
</protein>
<reference evidence="3" key="1">
    <citation type="submission" date="2023-06" db="EMBL/GenBank/DDBJ databases">
        <title>Phylogenetic Diversity of Rhizobium strains.</title>
        <authorList>
            <person name="Moura F.T."/>
            <person name="Helene L.C.F."/>
            <person name="Hungria M."/>
        </authorList>
    </citation>
    <scope>NUCLEOTIDE SEQUENCE</scope>
    <source>
        <strain evidence="3">CCGE524</strain>
    </source>
</reference>
<proteinExistence type="predicted"/>
<dbReference type="EC" id="1.-.-.-" evidence="3"/>
<evidence type="ECO:0000313" key="3">
    <source>
        <dbReference type="EMBL" id="MDL2404370.1"/>
    </source>
</evidence>
<name>A0ABT7K6Z0_9HYPH</name>
<dbReference type="SUPFAM" id="SSF51905">
    <property type="entry name" value="FAD/NAD(P)-binding domain"/>
    <property type="match status" value="1"/>
</dbReference>
<feature type="domain" description="FAD dependent oxidoreductase" evidence="2">
    <location>
        <begin position="8"/>
        <end position="342"/>
    </location>
</feature>
<evidence type="ECO:0000259" key="2">
    <source>
        <dbReference type="Pfam" id="PF01266"/>
    </source>
</evidence>
<evidence type="ECO:0000256" key="1">
    <source>
        <dbReference type="ARBA" id="ARBA00023002"/>
    </source>
</evidence>
<dbReference type="PANTHER" id="PTHR13847">
    <property type="entry name" value="SARCOSINE DEHYDROGENASE-RELATED"/>
    <property type="match status" value="1"/>
</dbReference>
<gene>
    <name evidence="3" type="ORF">PY650_01600</name>
</gene>
<sequence length="365" mass="38993">MHLLKMQIAVIGAGIVGASIAYHLARRGARVRLFDEGPAPAAGVTGKAFGWVNLINGDPTTNYGNYRIRREAISEYQRLKVALPEALQHARSGSLTWRATAAETEALVQEHQAAGATVELVDAKTIAWWEPELRDVPECAAFSPDDLALDPTQLTQTFVRAAIAFGATAHFDQKIIALETSDGRIAGVRTAEQGVSAEVVVLAIGTSVDMLISSFGLAIGVESSPAVLLQFSADRPFLNHILRGPDLELRQRPDHSLLSAASYGGDSEDSRPVAIGYRLLDAMRRKLALPDGVELQQAVIGHRPVFADGFPRLGFLPGAEGIYVAVAHPGIILAPLLGRLAMEEIIEGQRSTLVPGFDVAAFPAS</sequence>
<accession>A0ABT7K6Z0</accession>
<dbReference type="Gene3D" id="3.30.9.10">
    <property type="entry name" value="D-Amino Acid Oxidase, subunit A, domain 2"/>
    <property type="match status" value="1"/>
</dbReference>
<dbReference type="EMBL" id="JARFYN010000002">
    <property type="protein sequence ID" value="MDL2404370.1"/>
    <property type="molecule type" value="Genomic_DNA"/>
</dbReference>
<keyword evidence="4" id="KW-1185">Reference proteome</keyword>
<dbReference type="GO" id="GO:0016491">
    <property type="term" value="F:oxidoreductase activity"/>
    <property type="evidence" value="ECO:0007669"/>
    <property type="project" value="UniProtKB-KW"/>
</dbReference>
<keyword evidence="1 3" id="KW-0560">Oxidoreductase</keyword>
<evidence type="ECO:0000313" key="4">
    <source>
        <dbReference type="Proteomes" id="UP001172630"/>
    </source>
</evidence>
<dbReference type="InterPro" id="IPR006076">
    <property type="entry name" value="FAD-dep_OxRdtase"/>
</dbReference>
<dbReference type="Pfam" id="PF01266">
    <property type="entry name" value="DAO"/>
    <property type="match status" value="1"/>
</dbReference>
<dbReference type="PANTHER" id="PTHR13847:SF289">
    <property type="entry name" value="GLYCINE OXIDASE"/>
    <property type="match status" value="1"/>
</dbReference>
<dbReference type="RefSeq" id="WP_285877330.1">
    <property type="nucleotide sequence ID" value="NZ_JARFYN010000002.1"/>
</dbReference>
<comment type="caution">
    <text evidence="3">The sequence shown here is derived from an EMBL/GenBank/DDBJ whole genome shotgun (WGS) entry which is preliminary data.</text>
</comment>
<dbReference type="Gene3D" id="3.50.50.60">
    <property type="entry name" value="FAD/NAD(P)-binding domain"/>
    <property type="match status" value="1"/>
</dbReference>
<dbReference type="InterPro" id="IPR036188">
    <property type="entry name" value="FAD/NAD-bd_sf"/>
</dbReference>
<dbReference type="Proteomes" id="UP001172630">
    <property type="component" value="Unassembled WGS sequence"/>
</dbReference>
<organism evidence="3 4">
    <name type="scientific">Rhizobium calliandrae</name>
    <dbReference type="NCBI Taxonomy" id="1312182"/>
    <lineage>
        <taxon>Bacteria</taxon>
        <taxon>Pseudomonadati</taxon>
        <taxon>Pseudomonadota</taxon>
        <taxon>Alphaproteobacteria</taxon>
        <taxon>Hyphomicrobiales</taxon>
        <taxon>Rhizobiaceae</taxon>
        <taxon>Rhizobium/Agrobacterium group</taxon>
        <taxon>Rhizobium</taxon>
    </lineage>
</organism>